<proteinExistence type="predicted"/>
<organism evidence="1 2">
    <name type="scientific">Rangifer tarandus platyrhynchus</name>
    <name type="common">Svalbard reindeer</name>
    <dbReference type="NCBI Taxonomy" id="3082113"/>
    <lineage>
        <taxon>Eukaryota</taxon>
        <taxon>Metazoa</taxon>
        <taxon>Chordata</taxon>
        <taxon>Craniata</taxon>
        <taxon>Vertebrata</taxon>
        <taxon>Euteleostomi</taxon>
        <taxon>Mammalia</taxon>
        <taxon>Eutheria</taxon>
        <taxon>Laurasiatheria</taxon>
        <taxon>Artiodactyla</taxon>
        <taxon>Ruminantia</taxon>
        <taxon>Pecora</taxon>
        <taxon>Cervidae</taxon>
        <taxon>Odocoileinae</taxon>
        <taxon>Rangifer</taxon>
    </lineage>
</organism>
<gene>
    <name evidence="1" type="ORF">MRATA1EN22A_LOCUS23855</name>
</gene>
<dbReference type="Proteomes" id="UP001162501">
    <property type="component" value="Chromosome 5"/>
</dbReference>
<evidence type="ECO:0000313" key="1">
    <source>
        <dbReference type="EMBL" id="CAN0523575.1"/>
    </source>
</evidence>
<reference evidence="1" key="1">
    <citation type="submission" date="2023-05" db="EMBL/GenBank/DDBJ databases">
        <authorList>
            <consortium name="ELIXIR-Norway"/>
        </authorList>
    </citation>
    <scope>NUCLEOTIDE SEQUENCE</scope>
</reference>
<reference evidence="1" key="2">
    <citation type="submission" date="2025-03" db="EMBL/GenBank/DDBJ databases">
        <authorList>
            <consortium name="ELIXIR-Norway"/>
            <consortium name="Elixir Norway"/>
        </authorList>
    </citation>
    <scope>NUCLEOTIDE SEQUENCE</scope>
</reference>
<protein>
    <submittedName>
        <fullName evidence="1">Uncharacterized protein</fullName>
    </submittedName>
</protein>
<dbReference type="EMBL" id="OX596089">
    <property type="protein sequence ID" value="CAN0523575.1"/>
    <property type="molecule type" value="Genomic_DNA"/>
</dbReference>
<sequence>MGASYTGSPCAPPQNKHVPYPGGGEAEGAGAAGLASCASVSSPGLSRELAVGFS</sequence>
<feature type="non-terminal residue" evidence="1">
    <location>
        <position position="54"/>
    </location>
</feature>
<accession>A0AC59ZWW6</accession>
<evidence type="ECO:0000313" key="2">
    <source>
        <dbReference type="Proteomes" id="UP001162501"/>
    </source>
</evidence>
<name>A0AC59ZWW6_RANTA</name>